<accession>A0A4U8Z3V2</accession>
<protein>
    <submittedName>
        <fullName evidence="2">Uncharacterized protein</fullName>
    </submittedName>
</protein>
<gene>
    <name evidence="2" type="ORF">MTUNDRAET4_3221</name>
</gene>
<dbReference type="EMBL" id="LR536450">
    <property type="protein sequence ID" value="VFU10108.1"/>
    <property type="molecule type" value="Genomic_DNA"/>
</dbReference>
<sequence>MPRRRRLQRRSAPSASISQRIGRQAKRMPGADCPSSRLAPSLVVARSARSRLRAGMEDEGGGDGAYHYLPASIVPIGTIAPMHRGELNRTIIKTSGGTIQEYKSGRWRQVATGSGRSSHELLSIAYFPLCGRR</sequence>
<evidence type="ECO:0000313" key="3">
    <source>
        <dbReference type="Proteomes" id="UP000294360"/>
    </source>
</evidence>
<evidence type="ECO:0000313" key="2">
    <source>
        <dbReference type="EMBL" id="VFU10108.1"/>
    </source>
</evidence>
<feature type="region of interest" description="Disordered" evidence="1">
    <location>
        <begin position="1"/>
        <end position="39"/>
    </location>
</feature>
<evidence type="ECO:0000256" key="1">
    <source>
        <dbReference type="SAM" id="MobiDB-lite"/>
    </source>
</evidence>
<organism evidence="2 3">
    <name type="scientific">Methylocella tundrae</name>
    <dbReference type="NCBI Taxonomy" id="227605"/>
    <lineage>
        <taxon>Bacteria</taxon>
        <taxon>Pseudomonadati</taxon>
        <taxon>Pseudomonadota</taxon>
        <taxon>Alphaproteobacteria</taxon>
        <taxon>Hyphomicrobiales</taxon>
        <taxon>Beijerinckiaceae</taxon>
        <taxon>Methylocella</taxon>
    </lineage>
</organism>
<dbReference type="Proteomes" id="UP000294360">
    <property type="component" value="Chromosome"/>
</dbReference>
<dbReference type="KEGG" id="mtun:MTUNDRAET4_3221"/>
<reference evidence="2 3" key="1">
    <citation type="submission" date="2019-03" db="EMBL/GenBank/DDBJ databases">
        <authorList>
            <person name="Kox A.R. M."/>
        </authorList>
    </citation>
    <scope>NUCLEOTIDE SEQUENCE [LARGE SCALE GENOMIC DNA]</scope>
    <source>
        <strain evidence="2">MTUNDRAET4 annotated genome</strain>
    </source>
</reference>
<dbReference type="AlphaFoldDB" id="A0A4U8Z3V2"/>
<name>A0A4U8Z3V2_METTU</name>
<proteinExistence type="predicted"/>
<feature type="compositionally biased region" description="Polar residues" evidence="1">
    <location>
        <begin position="11"/>
        <end position="21"/>
    </location>
</feature>